<evidence type="ECO:0000256" key="2">
    <source>
        <dbReference type="SAM" id="Phobius"/>
    </source>
</evidence>
<feature type="transmembrane region" description="Helical" evidence="2">
    <location>
        <begin position="636"/>
        <end position="656"/>
    </location>
</feature>
<keyword evidence="4" id="KW-1185">Reference proteome</keyword>
<dbReference type="EMBL" id="JAPDRL010000021">
    <property type="protein sequence ID" value="KAJ9666242.1"/>
    <property type="molecule type" value="Genomic_DNA"/>
</dbReference>
<feature type="region of interest" description="Disordered" evidence="1">
    <location>
        <begin position="666"/>
        <end position="693"/>
    </location>
</feature>
<feature type="region of interest" description="Disordered" evidence="1">
    <location>
        <begin position="217"/>
        <end position="238"/>
    </location>
</feature>
<reference evidence="3" key="1">
    <citation type="submission" date="2022-10" db="EMBL/GenBank/DDBJ databases">
        <title>Culturing micro-colonial fungi from biological soil crusts in the Mojave desert and describing Neophaeococcomyces mojavensis, and introducing the new genera and species Taxawa tesnikishii.</title>
        <authorList>
            <person name="Kurbessoian T."/>
            <person name="Stajich J.E."/>
        </authorList>
    </citation>
    <scope>NUCLEOTIDE SEQUENCE</scope>
    <source>
        <strain evidence="3">TK_1</strain>
    </source>
</reference>
<evidence type="ECO:0000313" key="4">
    <source>
        <dbReference type="Proteomes" id="UP001172684"/>
    </source>
</evidence>
<evidence type="ECO:0000256" key="1">
    <source>
        <dbReference type="SAM" id="MobiDB-lite"/>
    </source>
</evidence>
<keyword evidence="2" id="KW-0812">Transmembrane</keyword>
<dbReference type="Proteomes" id="UP001172684">
    <property type="component" value="Unassembled WGS sequence"/>
</dbReference>
<organism evidence="3 4">
    <name type="scientific">Coniosporium apollinis</name>
    <dbReference type="NCBI Taxonomy" id="61459"/>
    <lineage>
        <taxon>Eukaryota</taxon>
        <taxon>Fungi</taxon>
        <taxon>Dikarya</taxon>
        <taxon>Ascomycota</taxon>
        <taxon>Pezizomycotina</taxon>
        <taxon>Dothideomycetes</taxon>
        <taxon>Dothideomycetes incertae sedis</taxon>
        <taxon>Coniosporium</taxon>
    </lineage>
</organism>
<keyword evidence="2" id="KW-1133">Transmembrane helix</keyword>
<accession>A0ABQ9NV15</accession>
<gene>
    <name evidence="3" type="ORF">H2201_003676</name>
</gene>
<evidence type="ECO:0000313" key="3">
    <source>
        <dbReference type="EMBL" id="KAJ9666242.1"/>
    </source>
</evidence>
<dbReference type="PANTHER" id="PTHR35043">
    <property type="entry name" value="TRANSCRIPTION FACTOR DOMAIN-CONTAINING PROTEIN"/>
    <property type="match status" value="1"/>
</dbReference>
<comment type="caution">
    <text evidence="3">The sequence shown here is derived from an EMBL/GenBank/DDBJ whole genome shotgun (WGS) entry which is preliminary data.</text>
</comment>
<sequence length="757" mass="84502">MPFPILFAIDGSHRHEIMLVESTDSLKTLNAKISSLAADSPNCQEFMSKYRKKGGPQHITEMKVRWSTAGREAKTWPATTTVTPDNLEAVLKMVEISGIGRDVLEVKLEAGEEGGEHYSKHAVKSLYVTTLIPIPYFDLGSTKTRYTLELQTLRQSFSNHIIMMSTYINTPLAKRSLRIDALNRLLCTALETGSRTPISQTVLHQAKARLNTDYFNDDDSADDVSPSPSHGSLGLKTPPIPRSVSCAVENDEDVQGLAEVWDDGEETLCGDAPTDSFSLASDSDDEEEAPFPTSFLNLRWIDQLEYYALHEAESISPLSLPEPGFSWVSDPEDEPAEYFRSPVLLSQSGTPIVDWASILSKEEAERIFLDGCSDFWPSGPEDEPAEYFRSPVLPTSPSFSGRSFGPSPPSFNSRAFQPTSPFFGGSPFGPTPLNFAETADNVLKTLREELDRFEYIGSLAQDLLDEQHARRDSGCECSYEPSPPPRANYLNLAASEFTFHAAIQKDFGPDATELDWIMLDCLENLNFPHKPLLVFQIVANAEFTFRAPLQEYFGPRWDPMVEWLLNLPGMLQPGWTHESQLRLLAITLLVTWSSSRSMSFIFGNSSATNDTITWQPEPTVRGTWGILLTCLRKTGWLVVGLVAPELVAFTALYQFVRAKQTARAVSKELENRPRRKTPKERPTEAQLCSDEMSTSNSVRDVECGALEKQLKHDQWSTVQGFYVIMGGIAIDARDSPKQFLPSKTPYDYGQEQVKRGL</sequence>
<name>A0ABQ9NV15_9PEZI</name>
<dbReference type="PANTHER" id="PTHR35043:SF9">
    <property type="match status" value="1"/>
</dbReference>
<keyword evidence="2" id="KW-0472">Membrane</keyword>
<protein>
    <submittedName>
        <fullName evidence="3">Uncharacterized protein</fullName>
    </submittedName>
</protein>
<proteinExistence type="predicted"/>